<comment type="caution">
    <text evidence="8">The sequence shown here is derived from an EMBL/GenBank/DDBJ whole genome shotgun (WGS) entry which is preliminary data.</text>
</comment>
<dbReference type="Pfam" id="PF03652">
    <property type="entry name" value="RuvX"/>
    <property type="match status" value="1"/>
</dbReference>
<dbReference type="CDD" id="cd16964">
    <property type="entry name" value="YqgF"/>
    <property type="match status" value="1"/>
</dbReference>
<protein>
    <recommendedName>
        <fullName evidence="5">Putative pre-16S rRNA nuclease</fullName>
        <ecNumber evidence="5">3.1.-.-</ecNumber>
    </recommendedName>
</protein>
<keyword evidence="4 5" id="KW-0378">Hydrolase</keyword>
<dbReference type="PANTHER" id="PTHR33317">
    <property type="entry name" value="POLYNUCLEOTIDYL TRANSFERASE, RIBONUCLEASE H-LIKE SUPERFAMILY PROTEIN"/>
    <property type="match status" value="1"/>
</dbReference>
<dbReference type="InterPro" id="IPR006641">
    <property type="entry name" value="YqgF/RNaseH-like_dom"/>
</dbReference>
<dbReference type="Proteomes" id="UP001501204">
    <property type="component" value="Unassembled WGS sequence"/>
</dbReference>
<dbReference type="NCBIfam" id="TIGR00250">
    <property type="entry name" value="RNAse_H_YqgF"/>
    <property type="match status" value="1"/>
</dbReference>
<evidence type="ECO:0000256" key="6">
    <source>
        <dbReference type="SAM" id="MobiDB-lite"/>
    </source>
</evidence>
<dbReference type="EC" id="3.1.-.-" evidence="5"/>
<evidence type="ECO:0000256" key="5">
    <source>
        <dbReference type="HAMAP-Rule" id="MF_00651"/>
    </source>
</evidence>
<gene>
    <name evidence="8" type="ORF">GCM10009767_14090</name>
</gene>
<evidence type="ECO:0000256" key="1">
    <source>
        <dbReference type="ARBA" id="ARBA00022490"/>
    </source>
</evidence>
<comment type="function">
    <text evidence="5">Could be a nuclease involved in processing of the 5'-end of pre-16S rRNA.</text>
</comment>
<evidence type="ECO:0000259" key="7">
    <source>
        <dbReference type="SMART" id="SM00732"/>
    </source>
</evidence>
<organism evidence="8 9">
    <name type="scientific">Kocuria aegyptia</name>
    <dbReference type="NCBI Taxonomy" id="330943"/>
    <lineage>
        <taxon>Bacteria</taxon>
        <taxon>Bacillati</taxon>
        <taxon>Actinomycetota</taxon>
        <taxon>Actinomycetes</taxon>
        <taxon>Micrococcales</taxon>
        <taxon>Micrococcaceae</taxon>
        <taxon>Kocuria</taxon>
    </lineage>
</organism>
<feature type="domain" description="YqgF/RNase H-like" evidence="7">
    <location>
        <begin position="8"/>
        <end position="115"/>
    </location>
</feature>
<name>A0ABP4WJ17_9MICC</name>
<dbReference type="RefSeq" id="WP_344121036.1">
    <property type="nucleotide sequence ID" value="NZ_BAAAOA010000015.1"/>
</dbReference>
<dbReference type="SMART" id="SM00732">
    <property type="entry name" value="YqgFc"/>
    <property type="match status" value="1"/>
</dbReference>
<evidence type="ECO:0000256" key="2">
    <source>
        <dbReference type="ARBA" id="ARBA00022517"/>
    </source>
</evidence>
<dbReference type="Gene3D" id="3.30.420.140">
    <property type="entry name" value="YqgF/RNase H-like domain"/>
    <property type="match status" value="1"/>
</dbReference>
<evidence type="ECO:0000256" key="3">
    <source>
        <dbReference type="ARBA" id="ARBA00022722"/>
    </source>
</evidence>
<comment type="similarity">
    <text evidence="5">Belongs to the YqgF HJR family.</text>
</comment>
<feature type="region of interest" description="Disordered" evidence="6">
    <location>
        <begin position="148"/>
        <end position="229"/>
    </location>
</feature>
<dbReference type="SUPFAM" id="SSF53098">
    <property type="entry name" value="Ribonuclease H-like"/>
    <property type="match status" value="1"/>
</dbReference>
<dbReference type="InterPro" id="IPR005227">
    <property type="entry name" value="YqgF"/>
</dbReference>
<keyword evidence="2 5" id="KW-0690">Ribosome biogenesis</keyword>
<dbReference type="InterPro" id="IPR037027">
    <property type="entry name" value="YqgF/RNaseH-like_dom_sf"/>
</dbReference>
<dbReference type="InterPro" id="IPR012337">
    <property type="entry name" value="RNaseH-like_sf"/>
</dbReference>
<dbReference type="PANTHER" id="PTHR33317:SF4">
    <property type="entry name" value="POLYNUCLEOTIDYL TRANSFERASE, RIBONUCLEASE H-LIKE SUPERFAMILY PROTEIN"/>
    <property type="match status" value="1"/>
</dbReference>
<evidence type="ECO:0000256" key="4">
    <source>
        <dbReference type="ARBA" id="ARBA00022801"/>
    </source>
</evidence>
<dbReference type="EMBL" id="BAAAOA010000015">
    <property type="protein sequence ID" value="GAA1755901.1"/>
    <property type="molecule type" value="Genomic_DNA"/>
</dbReference>
<accession>A0ABP4WJ17</accession>
<proteinExistence type="inferred from homology"/>
<reference evidence="9" key="1">
    <citation type="journal article" date="2019" name="Int. J. Syst. Evol. Microbiol.">
        <title>The Global Catalogue of Microorganisms (GCM) 10K type strain sequencing project: providing services to taxonomists for standard genome sequencing and annotation.</title>
        <authorList>
            <consortium name="The Broad Institute Genomics Platform"/>
            <consortium name="The Broad Institute Genome Sequencing Center for Infectious Disease"/>
            <person name="Wu L."/>
            <person name="Ma J."/>
        </authorList>
    </citation>
    <scope>NUCLEOTIDE SEQUENCE [LARGE SCALE GENOMIC DNA]</scope>
    <source>
        <strain evidence="9">JCM 14735</strain>
    </source>
</reference>
<sequence length="229" mass="23870">MSDAYARGRRMGVDVGLVRVGVALCDPDGILATPLTTLRRDPRKGFDVKLLAGLVQEHDVVAVYVGLPRSLDGGENASTAMARDYAEALVRRLRAKGRDDVPVRLVDERLSTVDAHRALLEAGVSRRDHMDKVDQVAAATILQSAVDRAKATGAEPGAPVDPPVPGAADSPVAHNGDDHDGQGPVVAHRGEPSTGAGSTAEDTAEDTAGAPDRARTAPLTTTDPDGEHS</sequence>
<keyword evidence="9" id="KW-1185">Reference proteome</keyword>
<keyword evidence="3 5" id="KW-0540">Nuclease</keyword>
<feature type="compositionally biased region" description="Low complexity" evidence="6">
    <location>
        <begin position="196"/>
        <end position="210"/>
    </location>
</feature>
<evidence type="ECO:0000313" key="9">
    <source>
        <dbReference type="Proteomes" id="UP001501204"/>
    </source>
</evidence>
<evidence type="ECO:0000313" key="8">
    <source>
        <dbReference type="EMBL" id="GAA1755901.1"/>
    </source>
</evidence>
<dbReference type="HAMAP" id="MF_00651">
    <property type="entry name" value="Nuclease_YqgF"/>
    <property type="match status" value="1"/>
</dbReference>
<keyword evidence="1 5" id="KW-0963">Cytoplasm</keyword>
<comment type="subcellular location">
    <subcellularLocation>
        <location evidence="5">Cytoplasm</location>
    </subcellularLocation>
</comment>